<dbReference type="Proteomes" id="UP001156706">
    <property type="component" value="Unassembled WGS sequence"/>
</dbReference>
<evidence type="ECO:0000313" key="1">
    <source>
        <dbReference type="EMBL" id="GLR12160.1"/>
    </source>
</evidence>
<keyword evidence="2" id="KW-1185">Reference proteome</keyword>
<name>A0ABQ5YFN9_9NEIS</name>
<proteinExistence type="predicted"/>
<evidence type="ECO:0008006" key="3">
    <source>
        <dbReference type="Google" id="ProtNLM"/>
    </source>
</evidence>
<sequence length="130" mass="14426">MERTLHIRKFANAFSTSTKIKPSFSEVPAVGDFAIDAVERYKIKHGGAWVGGSVEITGNGICFTENAMNRAINPHPLTVHIAMLDILSVHREFGWVTGIIVVYHREGEFRFRCFGAKTVAKRLSAYLAAC</sequence>
<gene>
    <name evidence="1" type="ORF">GCM10007907_09500</name>
</gene>
<evidence type="ECO:0000313" key="2">
    <source>
        <dbReference type="Proteomes" id="UP001156706"/>
    </source>
</evidence>
<dbReference type="RefSeq" id="WP_284195295.1">
    <property type="nucleotide sequence ID" value="NZ_BSOG01000001.1"/>
</dbReference>
<reference evidence="2" key="1">
    <citation type="journal article" date="2019" name="Int. J. Syst. Evol. Microbiol.">
        <title>The Global Catalogue of Microorganisms (GCM) 10K type strain sequencing project: providing services to taxonomists for standard genome sequencing and annotation.</title>
        <authorList>
            <consortium name="The Broad Institute Genomics Platform"/>
            <consortium name="The Broad Institute Genome Sequencing Center for Infectious Disease"/>
            <person name="Wu L."/>
            <person name="Ma J."/>
        </authorList>
    </citation>
    <scope>NUCLEOTIDE SEQUENCE [LARGE SCALE GENOMIC DNA]</scope>
    <source>
        <strain evidence="2">NBRC 110044</strain>
    </source>
</reference>
<dbReference type="EMBL" id="BSOG01000001">
    <property type="protein sequence ID" value="GLR12160.1"/>
    <property type="molecule type" value="Genomic_DNA"/>
</dbReference>
<accession>A0ABQ5YFN9</accession>
<protein>
    <recommendedName>
        <fullName evidence="3">PilZ domain-containing protein</fullName>
    </recommendedName>
</protein>
<organism evidence="1 2">
    <name type="scientific">Chitinimonas prasina</name>
    <dbReference type="NCBI Taxonomy" id="1434937"/>
    <lineage>
        <taxon>Bacteria</taxon>
        <taxon>Pseudomonadati</taxon>
        <taxon>Pseudomonadota</taxon>
        <taxon>Betaproteobacteria</taxon>
        <taxon>Neisseriales</taxon>
        <taxon>Chitinibacteraceae</taxon>
        <taxon>Chitinimonas</taxon>
    </lineage>
</organism>
<comment type="caution">
    <text evidence="1">The sequence shown here is derived from an EMBL/GenBank/DDBJ whole genome shotgun (WGS) entry which is preliminary data.</text>
</comment>